<name>A0A9P7BKD1_RHIOR</name>
<gene>
    <name evidence="1" type="ORF">G6F64_013355</name>
</gene>
<proteinExistence type="predicted"/>
<dbReference type="Proteomes" id="UP000716291">
    <property type="component" value="Unassembled WGS sequence"/>
</dbReference>
<dbReference type="EMBL" id="JAANQT010005311">
    <property type="protein sequence ID" value="KAG1295104.1"/>
    <property type="molecule type" value="Genomic_DNA"/>
</dbReference>
<sequence length="135" mass="14511">MDECIQPIVEQPTRTVILSPTVEPSLDDLEKIDTGTSSGDSHITQLAVCPMVPTGTAVSPISTSPVGNCSRGSKRLRITPTDEESAMDPTSLESSVKRLRLSESALAIINAPSSKKSIPYIQTTFINWCSMLYNG</sequence>
<comment type="caution">
    <text evidence="1">The sequence shown here is derived from an EMBL/GenBank/DDBJ whole genome shotgun (WGS) entry which is preliminary data.</text>
</comment>
<protein>
    <submittedName>
        <fullName evidence="1">Uncharacterized protein</fullName>
    </submittedName>
</protein>
<evidence type="ECO:0000313" key="2">
    <source>
        <dbReference type="Proteomes" id="UP000716291"/>
    </source>
</evidence>
<evidence type="ECO:0000313" key="1">
    <source>
        <dbReference type="EMBL" id="KAG1295104.1"/>
    </source>
</evidence>
<keyword evidence="2" id="KW-1185">Reference proteome</keyword>
<accession>A0A9P7BKD1</accession>
<organism evidence="1 2">
    <name type="scientific">Rhizopus oryzae</name>
    <name type="common">Mucormycosis agent</name>
    <name type="synonym">Rhizopus arrhizus var. delemar</name>
    <dbReference type="NCBI Taxonomy" id="64495"/>
    <lineage>
        <taxon>Eukaryota</taxon>
        <taxon>Fungi</taxon>
        <taxon>Fungi incertae sedis</taxon>
        <taxon>Mucoromycota</taxon>
        <taxon>Mucoromycotina</taxon>
        <taxon>Mucoromycetes</taxon>
        <taxon>Mucorales</taxon>
        <taxon>Mucorineae</taxon>
        <taxon>Rhizopodaceae</taxon>
        <taxon>Rhizopus</taxon>
    </lineage>
</organism>
<reference evidence="1" key="1">
    <citation type="journal article" date="2020" name="Microb. Genom.">
        <title>Genetic diversity of clinical and environmental Mucorales isolates obtained from an investigation of mucormycosis cases among solid organ transplant recipients.</title>
        <authorList>
            <person name="Nguyen M.H."/>
            <person name="Kaul D."/>
            <person name="Muto C."/>
            <person name="Cheng S.J."/>
            <person name="Richter R.A."/>
            <person name="Bruno V.M."/>
            <person name="Liu G."/>
            <person name="Beyhan S."/>
            <person name="Sundermann A.J."/>
            <person name="Mounaud S."/>
            <person name="Pasculle A.W."/>
            <person name="Nierman W.C."/>
            <person name="Driscoll E."/>
            <person name="Cumbie R."/>
            <person name="Clancy C.J."/>
            <person name="Dupont C.L."/>
        </authorList>
    </citation>
    <scope>NUCLEOTIDE SEQUENCE</scope>
    <source>
        <strain evidence="1">GL11</strain>
    </source>
</reference>
<dbReference type="AlphaFoldDB" id="A0A9P7BKD1"/>